<evidence type="ECO:0000256" key="7">
    <source>
        <dbReference type="ARBA" id="ARBA00023136"/>
    </source>
</evidence>
<dbReference type="AlphaFoldDB" id="A0A964FEX1"/>
<evidence type="ECO:0000256" key="5">
    <source>
        <dbReference type="ARBA" id="ARBA00022692"/>
    </source>
</evidence>
<dbReference type="InterPro" id="IPR018076">
    <property type="entry name" value="T2SS_GspF_dom"/>
</dbReference>
<feature type="transmembrane region" description="Helical" evidence="8">
    <location>
        <begin position="218"/>
        <end position="238"/>
    </location>
</feature>
<name>A0A964FEX1_9CYAN</name>
<dbReference type="PANTHER" id="PTHR30012">
    <property type="entry name" value="GENERAL SECRETION PATHWAY PROTEIN"/>
    <property type="match status" value="1"/>
</dbReference>
<protein>
    <submittedName>
        <fullName evidence="10">Type II secretion system F family protein</fullName>
    </submittedName>
</protein>
<comment type="subcellular location">
    <subcellularLocation>
        <location evidence="1">Cell inner membrane</location>
        <topology evidence="1">Multi-pass membrane protein</topology>
    </subcellularLocation>
</comment>
<feature type="transmembrane region" description="Helical" evidence="8">
    <location>
        <begin position="175"/>
        <end position="198"/>
    </location>
</feature>
<dbReference type="InterPro" id="IPR003004">
    <property type="entry name" value="GspF/PilC"/>
</dbReference>
<reference evidence="10" key="1">
    <citation type="journal article" date="2021" name="Antonie Van Leeuwenhoek">
        <title>Draft genome and description of Waterburya agarophytonicola gen. nov. sp. nov. (Pleurocapsales, Cyanobacteria): a seaweed symbiont.</title>
        <authorList>
            <person name="Bonthond G."/>
            <person name="Shalygin S."/>
            <person name="Bayer T."/>
            <person name="Weinberger F."/>
        </authorList>
    </citation>
    <scope>NUCLEOTIDE SEQUENCE</scope>
    <source>
        <strain evidence="10">KI4</strain>
    </source>
</reference>
<sequence length="404" mass="44195">MSIFVAKVKDHSGKVFKEKIEAASAEQARLVLKNRYVAVGKIDKSGFEIDLSALELALAKVTVKDKAVFSRQFSVMVNAGVAIIRALGILADQAPNAKLKRALLAISAEVQQGTSLSDAMSKHPECFNDLYVYMVEAGEAGGVLDEVLMRLSTLLEDMAALQNEIKSAMAYPVTVGIFALLAFLGMTIFLIPVFGGIFESLGAELPLLTRTMLTISDILRSWKVLIPIVGFTVISFLLRTYYKTPWGRLQIDGFMLKMPLFGDLNEKIAVARFCRVFGTLTRSGVPVLQCFDIVCNTIGNQVIVNAVMNAKADIQQGGMISLAIQKENVFPPLAIQMISIGEETGELDGMMEKVADFYEDEVQQAVKALTSMLEPIMMVGIAFMVGTILLSMYLPMFSIFDQLA</sequence>
<evidence type="ECO:0000256" key="4">
    <source>
        <dbReference type="ARBA" id="ARBA00022519"/>
    </source>
</evidence>
<keyword evidence="3" id="KW-1003">Cell membrane</keyword>
<evidence type="ECO:0000256" key="6">
    <source>
        <dbReference type="ARBA" id="ARBA00022989"/>
    </source>
</evidence>
<proteinExistence type="inferred from homology"/>
<evidence type="ECO:0000256" key="2">
    <source>
        <dbReference type="ARBA" id="ARBA00005745"/>
    </source>
</evidence>
<comment type="caution">
    <text evidence="10">The sequence shown here is derived from an EMBL/GenBank/DDBJ whole genome shotgun (WGS) entry which is preliminary data.</text>
</comment>
<keyword evidence="4" id="KW-0997">Cell inner membrane</keyword>
<keyword evidence="6 8" id="KW-1133">Transmembrane helix</keyword>
<evidence type="ECO:0000256" key="1">
    <source>
        <dbReference type="ARBA" id="ARBA00004429"/>
    </source>
</evidence>
<keyword evidence="5 8" id="KW-0812">Transmembrane</keyword>
<dbReference type="Gene3D" id="1.20.81.30">
    <property type="entry name" value="Type II secretion system (T2SS), domain F"/>
    <property type="match status" value="2"/>
</dbReference>
<evidence type="ECO:0000256" key="3">
    <source>
        <dbReference type="ARBA" id="ARBA00022475"/>
    </source>
</evidence>
<accession>A0A964FEX1</accession>
<evidence type="ECO:0000313" key="10">
    <source>
        <dbReference type="EMBL" id="MCC0176351.1"/>
    </source>
</evidence>
<evidence type="ECO:0000313" key="11">
    <source>
        <dbReference type="Proteomes" id="UP000729733"/>
    </source>
</evidence>
<dbReference type="Pfam" id="PF00482">
    <property type="entry name" value="T2SSF"/>
    <property type="match status" value="2"/>
</dbReference>
<comment type="similarity">
    <text evidence="2">Belongs to the GSP F family.</text>
</comment>
<feature type="domain" description="Type II secretion system protein GspF" evidence="9">
    <location>
        <begin position="69"/>
        <end position="192"/>
    </location>
</feature>
<dbReference type="PANTHER" id="PTHR30012:SF0">
    <property type="entry name" value="TYPE II SECRETION SYSTEM PROTEIN F-RELATED"/>
    <property type="match status" value="1"/>
</dbReference>
<dbReference type="PRINTS" id="PR00812">
    <property type="entry name" value="BCTERIALGSPF"/>
</dbReference>
<dbReference type="Proteomes" id="UP000729733">
    <property type="component" value="Unassembled WGS sequence"/>
</dbReference>
<feature type="transmembrane region" description="Helical" evidence="8">
    <location>
        <begin position="376"/>
        <end position="400"/>
    </location>
</feature>
<keyword evidence="7 8" id="KW-0472">Membrane</keyword>
<dbReference type="FunFam" id="1.20.81.30:FF:000001">
    <property type="entry name" value="Type II secretion system protein F"/>
    <property type="match status" value="2"/>
</dbReference>
<keyword evidence="11" id="KW-1185">Reference proteome</keyword>
<evidence type="ECO:0000256" key="8">
    <source>
        <dbReference type="SAM" id="Phobius"/>
    </source>
</evidence>
<evidence type="ECO:0000259" key="9">
    <source>
        <dbReference type="Pfam" id="PF00482"/>
    </source>
</evidence>
<gene>
    <name evidence="10" type="ORF">I4641_05090</name>
</gene>
<dbReference type="InterPro" id="IPR042094">
    <property type="entry name" value="T2SS_GspF_sf"/>
</dbReference>
<dbReference type="GO" id="GO:0005886">
    <property type="term" value="C:plasma membrane"/>
    <property type="evidence" value="ECO:0007669"/>
    <property type="project" value="UniProtKB-SubCell"/>
</dbReference>
<feature type="domain" description="Type II secretion system protein GspF" evidence="9">
    <location>
        <begin position="273"/>
        <end position="395"/>
    </location>
</feature>
<dbReference type="EMBL" id="JADWDC010000008">
    <property type="protein sequence ID" value="MCC0176351.1"/>
    <property type="molecule type" value="Genomic_DNA"/>
</dbReference>
<organism evidence="10 11">
    <name type="scientific">Waterburya agarophytonicola KI4</name>
    <dbReference type="NCBI Taxonomy" id="2874699"/>
    <lineage>
        <taxon>Bacteria</taxon>
        <taxon>Bacillati</taxon>
        <taxon>Cyanobacteriota</taxon>
        <taxon>Cyanophyceae</taxon>
        <taxon>Pleurocapsales</taxon>
        <taxon>Hyellaceae</taxon>
        <taxon>Waterburya</taxon>
        <taxon>Waterburya agarophytonicola</taxon>
    </lineage>
</organism>
<dbReference type="RefSeq" id="WP_229639393.1">
    <property type="nucleotide sequence ID" value="NZ_JADWDC010000008.1"/>
</dbReference>